<dbReference type="InterPro" id="IPR021377">
    <property type="entry name" value="DUF3006"/>
</dbReference>
<dbReference type="RefSeq" id="WP_256707506.1">
    <property type="nucleotide sequence ID" value="NZ_CP101914.1"/>
</dbReference>
<organism evidence="2 3">
    <name type="scientific">Oceanobacillus jeddahense</name>
    <dbReference type="NCBI Taxonomy" id="1462527"/>
    <lineage>
        <taxon>Bacteria</taxon>
        <taxon>Bacillati</taxon>
        <taxon>Bacillota</taxon>
        <taxon>Bacilli</taxon>
        <taxon>Bacillales</taxon>
        <taxon>Bacillaceae</taxon>
        <taxon>Oceanobacillus</taxon>
    </lineage>
</organism>
<feature type="region of interest" description="Disordered" evidence="1">
    <location>
        <begin position="37"/>
        <end position="88"/>
    </location>
</feature>
<evidence type="ECO:0000313" key="2">
    <source>
        <dbReference type="EMBL" id="UUI02256.1"/>
    </source>
</evidence>
<evidence type="ECO:0000313" key="3">
    <source>
        <dbReference type="Proteomes" id="UP001059773"/>
    </source>
</evidence>
<gene>
    <name evidence="2" type="ORF">NP439_19775</name>
</gene>
<dbReference type="EMBL" id="CP101914">
    <property type="protein sequence ID" value="UUI02256.1"/>
    <property type="molecule type" value="Genomic_DNA"/>
</dbReference>
<feature type="compositionally biased region" description="Basic and acidic residues" evidence="1">
    <location>
        <begin position="47"/>
        <end position="79"/>
    </location>
</feature>
<protein>
    <submittedName>
        <fullName evidence="2">DUF3006 domain-containing protein</fullName>
    </submittedName>
</protein>
<keyword evidence="3" id="KW-1185">Reference proteome</keyword>
<sequence>MRGIIDRFEGESAVILIETENRQILVPASALPEDCTVKSTVNIEEPEERKHPKITLDPEADQENKQKSNDLRKALLDRKKGSRLKRRE</sequence>
<accession>A0ABY5JPM5</accession>
<proteinExistence type="predicted"/>
<dbReference type="Pfam" id="PF11213">
    <property type="entry name" value="DUF3006"/>
    <property type="match status" value="1"/>
</dbReference>
<dbReference type="Proteomes" id="UP001059773">
    <property type="component" value="Chromosome"/>
</dbReference>
<reference evidence="2" key="1">
    <citation type="submission" date="2022-07" db="EMBL/GenBank/DDBJ databases">
        <title>FELIX.</title>
        <authorList>
            <person name="Wan K.H."/>
            <person name="Park S."/>
            <person name="Lawrence Q."/>
            <person name="Eichenberger J.P."/>
            <person name="Booth B.W."/>
            <person name="Piaggio A.J."/>
            <person name="Chandler J.C."/>
            <person name="Franklin A.B."/>
            <person name="Celniker S.E."/>
        </authorList>
    </citation>
    <scope>NUCLEOTIDE SEQUENCE</scope>
    <source>
        <strain evidence="2">QA-1986 374</strain>
    </source>
</reference>
<evidence type="ECO:0000256" key="1">
    <source>
        <dbReference type="SAM" id="MobiDB-lite"/>
    </source>
</evidence>
<name>A0ABY5JPM5_9BACI</name>